<dbReference type="InterPro" id="IPR044068">
    <property type="entry name" value="CB"/>
</dbReference>
<keyword evidence="7" id="KW-1185">Reference proteome</keyword>
<keyword evidence="1" id="KW-0229">DNA integration</keyword>
<evidence type="ECO:0000313" key="7">
    <source>
        <dbReference type="Proteomes" id="UP001355298"/>
    </source>
</evidence>
<dbReference type="RefSeq" id="WP_326276574.1">
    <property type="nucleotide sequence ID" value="NZ_JAYKYV010000001.1"/>
</dbReference>
<feature type="domain" description="Core-binding (CB)" evidence="5">
    <location>
        <begin position="1"/>
        <end position="75"/>
    </location>
</feature>
<dbReference type="InterPro" id="IPR010998">
    <property type="entry name" value="Integrase_recombinase_N"/>
</dbReference>
<dbReference type="SUPFAM" id="SSF56349">
    <property type="entry name" value="DNA breaking-rejoining enzymes"/>
    <property type="match status" value="1"/>
</dbReference>
<comment type="caution">
    <text evidence="6">The sequence shown here is derived from an EMBL/GenBank/DDBJ whole genome shotgun (WGS) entry which is preliminary data.</text>
</comment>
<accession>A0ABU6IKZ1</accession>
<evidence type="ECO:0000313" key="6">
    <source>
        <dbReference type="EMBL" id="MEC4263771.1"/>
    </source>
</evidence>
<evidence type="ECO:0000256" key="2">
    <source>
        <dbReference type="ARBA" id="ARBA00023125"/>
    </source>
</evidence>
<protein>
    <submittedName>
        <fullName evidence="6">Site-specific integrase</fullName>
    </submittedName>
</protein>
<keyword evidence="2 4" id="KW-0238">DNA-binding</keyword>
<dbReference type="EMBL" id="JAYMGW010000001">
    <property type="protein sequence ID" value="MEC4263771.1"/>
    <property type="molecule type" value="Genomic_DNA"/>
</dbReference>
<organism evidence="6 7">
    <name type="scientific">Flagellimonas halotolerans</name>
    <dbReference type="NCBI Taxonomy" id="3112164"/>
    <lineage>
        <taxon>Bacteria</taxon>
        <taxon>Pseudomonadati</taxon>
        <taxon>Bacteroidota</taxon>
        <taxon>Flavobacteriia</taxon>
        <taxon>Flavobacteriales</taxon>
        <taxon>Flavobacteriaceae</taxon>
        <taxon>Flagellimonas</taxon>
    </lineage>
</organism>
<evidence type="ECO:0000256" key="1">
    <source>
        <dbReference type="ARBA" id="ARBA00022908"/>
    </source>
</evidence>
<evidence type="ECO:0000256" key="3">
    <source>
        <dbReference type="ARBA" id="ARBA00023172"/>
    </source>
</evidence>
<dbReference type="InterPro" id="IPR013762">
    <property type="entry name" value="Integrase-like_cat_sf"/>
</dbReference>
<name>A0ABU6IKZ1_9FLAO</name>
<reference evidence="6 7" key="1">
    <citation type="submission" date="2024-01" db="EMBL/GenBank/DDBJ databases">
        <title>The strains designed SYSU M86414 and SYSU M84420 isolated from the marine sediment in San Sha City (Hainan Province, China).</title>
        <authorList>
            <person name="Guo D."/>
        </authorList>
    </citation>
    <scope>NUCLEOTIDE SEQUENCE [LARGE SCALE GENOMIC DNA]</scope>
    <source>
        <strain evidence="6 7">SYSU M84420</strain>
    </source>
</reference>
<sequence>MEELKLAGSMGNARFHNDTSKSVQRYLKFDKDLSFTDITSAFLEKYEAYLRSQGGTDGGIGVRMRSIRALYNHAIRRNIVKESLYLFRAYKVSRLKGRGAKCALTFEEVKQIINVDLSENPELLNSKNYFVFSFYTRGMNFADMMKLKWKDIKGRNIYYTRSKTGVAITQYTPYLDGLYYLEKELDVNREIVNDTIN</sequence>
<dbReference type="Gene3D" id="1.10.443.10">
    <property type="entry name" value="Intergrase catalytic core"/>
    <property type="match status" value="1"/>
</dbReference>
<dbReference type="InterPro" id="IPR025269">
    <property type="entry name" value="SAM-like_dom"/>
</dbReference>
<dbReference type="PROSITE" id="PS51900">
    <property type="entry name" value="CB"/>
    <property type="match status" value="1"/>
</dbReference>
<evidence type="ECO:0000259" key="5">
    <source>
        <dbReference type="PROSITE" id="PS51900"/>
    </source>
</evidence>
<proteinExistence type="predicted"/>
<dbReference type="Pfam" id="PF13102">
    <property type="entry name" value="Phage_int_SAM_5"/>
    <property type="match status" value="1"/>
</dbReference>
<gene>
    <name evidence="6" type="ORF">VOP03_00295</name>
</gene>
<dbReference type="InterPro" id="IPR011010">
    <property type="entry name" value="DNA_brk_join_enz"/>
</dbReference>
<dbReference type="Gene3D" id="1.10.150.130">
    <property type="match status" value="1"/>
</dbReference>
<evidence type="ECO:0000256" key="4">
    <source>
        <dbReference type="PROSITE-ProRule" id="PRU01248"/>
    </source>
</evidence>
<dbReference type="Proteomes" id="UP001355298">
    <property type="component" value="Unassembled WGS sequence"/>
</dbReference>
<keyword evidence="3" id="KW-0233">DNA recombination</keyword>